<evidence type="ECO:0000313" key="1">
    <source>
        <dbReference type="EMBL" id="KVP94773.1"/>
    </source>
</evidence>
<organism evidence="1 2">
    <name type="scientific">Burkholderia ubonensis</name>
    <dbReference type="NCBI Taxonomy" id="101571"/>
    <lineage>
        <taxon>Bacteria</taxon>
        <taxon>Pseudomonadati</taxon>
        <taxon>Pseudomonadota</taxon>
        <taxon>Betaproteobacteria</taxon>
        <taxon>Burkholderiales</taxon>
        <taxon>Burkholderiaceae</taxon>
        <taxon>Burkholderia</taxon>
        <taxon>Burkholderia cepacia complex</taxon>
    </lineage>
</organism>
<protein>
    <submittedName>
        <fullName evidence="1">Uncharacterized protein</fullName>
    </submittedName>
</protein>
<dbReference type="AlphaFoldDB" id="A0AAW3MQ03"/>
<evidence type="ECO:0000313" key="2">
    <source>
        <dbReference type="Proteomes" id="UP000056453"/>
    </source>
</evidence>
<accession>A0AAW3MQ03</accession>
<reference evidence="1 2" key="1">
    <citation type="submission" date="2015-11" db="EMBL/GenBank/DDBJ databases">
        <title>Expanding the genomic diversity of Burkholderia species for the development of highly accurate diagnostics.</title>
        <authorList>
            <person name="Sahl J."/>
            <person name="Keim P."/>
            <person name="Wagner D."/>
        </authorList>
    </citation>
    <scope>NUCLEOTIDE SEQUENCE [LARGE SCALE GENOMIC DNA]</scope>
    <source>
        <strain evidence="1 2">MSMB1808WGS</strain>
    </source>
</reference>
<keyword evidence="2" id="KW-1185">Reference proteome</keyword>
<dbReference type="EMBL" id="LPBJ01000070">
    <property type="protein sequence ID" value="KVP94773.1"/>
    <property type="molecule type" value="Genomic_DNA"/>
</dbReference>
<gene>
    <name evidence="1" type="ORF">WJ96_11275</name>
</gene>
<sequence>MYGATNTGIDEFGACSAGVRILAGSTIGSRDNGAVCKMSPPFPSWIPRCVSRISGCEAVAAEPASA</sequence>
<comment type="caution">
    <text evidence="1">The sequence shown here is derived from an EMBL/GenBank/DDBJ whole genome shotgun (WGS) entry which is preliminary data.</text>
</comment>
<name>A0AAW3MQ03_9BURK</name>
<proteinExistence type="predicted"/>
<dbReference type="Proteomes" id="UP000056453">
    <property type="component" value="Unassembled WGS sequence"/>
</dbReference>